<gene>
    <name evidence="1" type="ORF">DLM78_21580</name>
</gene>
<proteinExistence type="predicted"/>
<comment type="caution">
    <text evidence="1">The sequence shown here is derived from an EMBL/GenBank/DDBJ whole genome shotgun (WGS) entry which is preliminary data.</text>
</comment>
<dbReference type="EMBL" id="QHCS01000008">
    <property type="protein sequence ID" value="RHX83583.1"/>
    <property type="molecule type" value="Genomic_DNA"/>
</dbReference>
<dbReference type="RefSeq" id="WP_118983817.1">
    <property type="nucleotide sequence ID" value="NZ_QHCS01000008.1"/>
</dbReference>
<dbReference type="Proteomes" id="UP000266669">
    <property type="component" value="Unassembled WGS sequence"/>
</dbReference>
<evidence type="ECO:0000313" key="2">
    <source>
        <dbReference type="Proteomes" id="UP000266669"/>
    </source>
</evidence>
<evidence type="ECO:0000313" key="1">
    <source>
        <dbReference type="EMBL" id="RHX83583.1"/>
    </source>
</evidence>
<name>A0A8B3CLZ2_9LEPT</name>
<sequence>MLKVTKEEILKKLVSVSSGSIKRIEAVEWARPIAETYPLNLINLNDVVLEEAFKTLQISTLKMNELATEYCKNDDSNFIRKDDYDYWIGILNSKEISEINISEELKIADPRQKFTIAENPDCQVNLTSSEFSFLSGINDRRSFDDLYYNSYVRFWFKGKYEFYIRWDMNNGYKSGSVYSNFTNSNDAIDAIKKITNRSDIINWKNDFKLNANSD</sequence>
<dbReference type="AlphaFoldDB" id="A0A8B3CLZ2"/>
<protein>
    <submittedName>
        <fullName evidence="1">Uncharacterized protein</fullName>
    </submittedName>
</protein>
<organism evidence="1 2">
    <name type="scientific">Leptospira stimsonii</name>
    <dbReference type="NCBI Taxonomy" id="2202203"/>
    <lineage>
        <taxon>Bacteria</taxon>
        <taxon>Pseudomonadati</taxon>
        <taxon>Spirochaetota</taxon>
        <taxon>Spirochaetia</taxon>
        <taxon>Leptospirales</taxon>
        <taxon>Leptospiraceae</taxon>
        <taxon>Leptospira</taxon>
    </lineage>
</organism>
<accession>A0A8B3CLZ2</accession>
<reference evidence="2" key="1">
    <citation type="submission" date="2018-05" db="EMBL/GenBank/DDBJ databases">
        <title>Leptospira yasudae sp. nov. and Leptospira stimsonii sp. nov., two pathogenic species of the genus Leptospira isolated from environmental sources.</title>
        <authorList>
            <person name="Casanovas-Massana A."/>
            <person name="Hamond C."/>
            <person name="Santos L.A."/>
            <person name="Hacker K.P."/>
            <person name="Balassiano I."/>
            <person name="Medeiros M.A."/>
            <person name="Reis M.G."/>
            <person name="Ko A.I."/>
            <person name="Wunder E.A."/>
        </authorList>
    </citation>
    <scope>NUCLEOTIDE SEQUENCE [LARGE SCALE GENOMIC DNA]</scope>
    <source>
        <strain evidence="2">AMB6-RJ</strain>
    </source>
</reference>